<dbReference type="InterPro" id="IPR027417">
    <property type="entry name" value="P-loop_NTPase"/>
</dbReference>
<dbReference type="EMBL" id="CP001197">
    <property type="protein sequence ID" value="ACL07970.1"/>
    <property type="molecule type" value="Genomic_DNA"/>
</dbReference>
<dbReference type="CDD" id="cd01879">
    <property type="entry name" value="FeoB"/>
    <property type="match status" value="1"/>
</dbReference>
<keyword evidence="9 16" id="KW-0408">Iron</keyword>
<feature type="binding site" evidence="15">
    <location>
        <position position="25"/>
    </location>
    <ligand>
        <name>Mg(2+)</name>
        <dbReference type="ChEBI" id="CHEBI:18420"/>
        <label>2</label>
    </ligand>
</feature>
<keyword evidence="12 16" id="KW-0472">Membrane</keyword>
<evidence type="ECO:0000256" key="10">
    <source>
        <dbReference type="ARBA" id="ARBA00023065"/>
    </source>
</evidence>
<dbReference type="PANTHER" id="PTHR43185:SF1">
    <property type="entry name" value="FE(2+) TRANSPORTER FEOB"/>
    <property type="match status" value="1"/>
</dbReference>
<keyword evidence="10" id="KW-0406">Ion transport</keyword>
<evidence type="ECO:0000256" key="8">
    <source>
        <dbReference type="ARBA" id="ARBA00022989"/>
    </source>
</evidence>
<evidence type="ECO:0000256" key="14">
    <source>
        <dbReference type="PIRSR" id="PIRSR603373-1"/>
    </source>
</evidence>
<evidence type="ECO:0000256" key="13">
    <source>
        <dbReference type="NCBIfam" id="TIGR00437"/>
    </source>
</evidence>
<evidence type="ECO:0000256" key="5">
    <source>
        <dbReference type="ARBA" id="ARBA00022519"/>
    </source>
</evidence>
<dbReference type="GO" id="GO:0005525">
    <property type="term" value="F:GTP binding"/>
    <property type="evidence" value="ECO:0007669"/>
    <property type="project" value="UniProtKB-KW"/>
</dbReference>
<name>B8DPR3_NITV9</name>
<feature type="binding site" evidence="15">
    <location>
        <position position="22"/>
    </location>
    <ligand>
        <name>Mg(2+)</name>
        <dbReference type="ChEBI" id="CHEBI:18420"/>
        <label>1</label>
    </ligand>
</feature>
<keyword evidence="15" id="KW-0479">Metal-binding</keyword>
<feature type="domain" description="FeoB-type G" evidence="17">
    <location>
        <begin position="4"/>
        <end position="166"/>
    </location>
</feature>
<keyword evidence="3" id="KW-1003">Cell membrane</keyword>
<keyword evidence="15" id="KW-0460">Magnesium</keyword>
<evidence type="ECO:0000256" key="1">
    <source>
        <dbReference type="ARBA" id="ARBA00004429"/>
    </source>
</evidence>
<keyword evidence="6 16" id="KW-0812">Transmembrane</keyword>
<dbReference type="Pfam" id="PF02421">
    <property type="entry name" value="FeoB_N"/>
    <property type="match status" value="1"/>
</dbReference>
<feature type="transmembrane region" description="Helical" evidence="16">
    <location>
        <begin position="298"/>
        <end position="319"/>
    </location>
</feature>
<evidence type="ECO:0000256" key="6">
    <source>
        <dbReference type="ARBA" id="ARBA00022692"/>
    </source>
</evidence>
<feature type="binding site" evidence="15">
    <location>
        <position position="26"/>
    </location>
    <ligand>
        <name>Mg(2+)</name>
        <dbReference type="ChEBI" id="CHEBI:18420"/>
        <label>2</label>
    </ligand>
</feature>
<dbReference type="Gene3D" id="1.10.287.1770">
    <property type="match status" value="1"/>
</dbReference>
<evidence type="ECO:0000256" key="9">
    <source>
        <dbReference type="ARBA" id="ARBA00023004"/>
    </source>
</evidence>
<dbReference type="Pfam" id="PF07670">
    <property type="entry name" value="Gate"/>
    <property type="match status" value="2"/>
</dbReference>
<dbReference type="InterPro" id="IPR011642">
    <property type="entry name" value="Gate_dom"/>
</dbReference>
<reference evidence="18" key="1">
    <citation type="submission" date="2008-10" db="EMBL/GenBank/DDBJ databases">
        <title>Complete sequence of Desulfovibrio vulgaris str. 'Miyazaki F'.</title>
        <authorList>
            <person name="Lucas S."/>
            <person name="Copeland A."/>
            <person name="Lapidus A."/>
            <person name="Glavina del Rio T."/>
            <person name="Dalin E."/>
            <person name="Tice H."/>
            <person name="Bruce D."/>
            <person name="Goodwin L."/>
            <person name="Pitluck S."/>
            <person name="Sims D."/>
            <person name="Brettin T."/>
            <person name="Detter J.C."/>
            <person name="Han C."/>
            <person name="Larimer F."/>
            <person name="Land M."/>
            <person name="Hauser L."/>
            <person name="Kyrpides N."/>
            <person name="Mikhailova N."/>
            <person name="Hazen T.C."/>
            <person name="Richardson P."/>
        </authorList>
    </citation>
    <scope>NUCLEOTIDE SEQUENCE</scope>
    <source>
        <strain evidence="18">Miyazaki F</strain>
    </source>
</reference>
<dbReference type="InterPro" id="IPR041069">
    <property type="entry name" value="FeoB_Cyto"/>
</dbReference>
<comment type="function">
    <text evidence="16">Probable transporter of a GTP-driven Fe(2+) uptake system.</text>
</comment>
<dbReference type="KEGG" id="dvm:DvMF_1015"/>
<keyword evidence="11 14" id="KW-0342">GTP-binding</keyword>
<feature type="transmembrane region" description="Helical" evidence="16">
    <location>
        <begin position="469"/>
        <end position="488"/>
    </location>
</feature>
<evidence type="ECO:0000259" key="17">
    <source>
        <dbReference type="PROSITE" id="PS51711"/>
    </source>
</evidence>
<evidence type="ECO:0000256" key="3">
    <source>
        <dbReference type="ARBA" id="ARBA00022475"/>
    </source>
</evidence>
<dbReference type="GO" id="GO:0005886">
    <property type="term" value="C:plasma membrane"/>
    <property type="evidence" value="ECO:0007669"/>
    <property type="project" value="UniProtKB-SubCell"/>
</dbReference>
<protein>
    <recommendedName>
        <fullName evidence="13 16">Ferrous iron transport protein B</fullName>
    </recommendedName>
</protein>
<keyword evidence="2 16" id="KW-0813">Transport</keyword>
<gene>
    <name evidence="18" type="ordered locus">DvMF_1015</name>
</gene>
<dbReference type="InterPro" id="IPR006073">
    <property type="entry name" value="GTP-bd"/>
</dbReference>
<sequence>MSANVIVALAGNPNSGKTTAFNEYTGSRQHVGNYPGITVEKKEGIARVDGREVRVVDLPGTYSLTAYTQEEVVARRVLVEDRPDVVIDVINAGALERNLYLAVQLMELGIPVALGLNMIDEARKQGLRIDAARLSQLLDLPVVETVARTGEGLKALMSAAVAHGDAKRGTPWKPLEISYGPDLDPVLARMVERIEAARFLTDKYPARWVALKYLESDDDIRALGRAAGPLAAELEAMAAEVARHLEATLNSYPEAVIADYRYGYISGVLRQGVLTRHDELSQRLAASDRMDRVLTHRLLGPVIMLAVLYGIYEITFAIGEYPMGWVEAFFGWLNEAASAALPDGLLKSLVVSGIIDGVGGVMGFVPLIMLMFMMIAFLEDSGYMARVAYMLDRVFRLFGLHGCSVMPYIVSGGIAGGCAVPGVMAARTLRSPRERLATILTAPFMTCGAKLPVFILFVGVFFAEQQAQAMFALTLLGWGMALIVARILRSTVIKGESTPFVMELPPYRLPTLRGMLIHTWERTWQYIKKAGTVILAISILLWAAMTFPQLPEDRTAVFEAQRAAVTAQKEAAEAAAEKGDAAEAVAAAAAAAAEEGAEAAAEGEKADPFEEQLAAIDAEEAAAGLEHSIAGRVGIALESVTGAAGFDWRTNIALVGGFAAKEVIVSTLGTAYSLGEVDAEDAGSLAERIKADPHWTPAAAAALMVFVLLYAPCFVTVVAIKQESGSWRWAIFSTVFSTILAFGLAVAVYQIGTAMLGGG</sequence>
<feature type="transmembrane region" description="Helical" evidence="16">
    <location>
        <begin position="698"/>
        <end position="720"/>
    </location>
</feature>
<dbReference type="InterPro" id="IPR003373">
    <property type="entry name" value="Fe2_transport_prot-B"/>
</dbReference>
<evidence type="ECO:0000256" key="7">
    <source>
        <dbReference type="ARBA" id="ARBA00022741"/>
    </source>
</evidence>
<evidence type="ECO:0000256" key="16">
    <source>
        <dbReference type="RuleBase" id="RU362098"/>
    </source>
</evidence>
<dbReference type="Pfam" id="PF17910">
    <property type="entry name" value="FeoB_Cyto"/>
    <property type="match status" value="1"/>
</dbReference>
<evidence type="ECO:0000256" key="11">
    <source>
        <dbReference type="ARBA" id="ARBA00023134"/>
    </source>
</evidence>
<feature type="binding site" evidence="14">
    <location>
        <begin position="36"/>
        <end position="40"/>
    </location>
    <ligand>
        <name>GTP</name>
        <dbReference type="ChEBI" id="CHEBI:37565"/>
        <label>1</label>
    </ligand>
</feature>
<feature type="binding site" evidence="14">
    <location>
        <begin position="57"/>
        <end position="60"/>
    </location>
    <ligand>
        <name>GTP</name>
        <dbReference type="ChEBI" id="CHEBI:37565"/>
        <label>1</label>
    </ligand>
</feature>
<dbReference type="Pfam" id="PF07664">
    <property type="entry name" value="FeoB_C"/>
    <property type="match status" value="1"/>
</dbReference>
<dbReference type="FunFam" id="3.40.50.300:FF:000426">
    <property type="entry name" value="Ferrous iron transport protein B"/>
    <property type="match status" value="1"/>
</dbReference>
<dbReference type="InterPro" id="IPR030389">
    <property type="entry name" value="G_FEOB_dom"/>
</dbReference>
<feature type="transmembrane region" description="Helical" evidence="16">
    <location>
        <begin position="358"/>
        <end position="378"/>
    </location>
</feature>
<feature type="transmembrane region" description="Helical" evidence="16">
    <location>
        <begin position="325"/>
        <end position="346"/>
    </location>
</feature>
<dbReference type="AlphaFoldDB" id="B8DPR3"/>
<dbReference type="InterPro" id="IPR011640">
    <property type="entry name" value="Fe2_transport_prot_B_C"/>
</dbReference>
<comment type="subcellular location">
    <subcellularLocation>
        <location evidence="1 16">Cell inner membrane</location>
        <topology evidence="1 16">Multi-pass membrane protein</topology>
    </subcellularLocation>
</comment>
<feature type="transmembrane region" description="Helical" evidence="16">
    <location>
        <begin position="436"/>
        <end position="463"/>
    </location>
</feature>
<dbReference type="STRING" id="883.DvMF_1015"/>
<feature type="binding site" evidence="14">
    <location>
        <begin position="117"/>
        <end position="120"/>
    </location>
    <ligand>
        <name>GTP</name>
        <dbReference type="ChEBI" id="CHEBI:37565"/>
        <label>1</label>
    </ligand>
</feature>
<feature type="transmembrane region" description="Helical" evidence="16">
    <location>
        <begin position="727"/>
        <end position="751"/>
    </location>
</feature>
<dbReference type="eggNOG" id="COG0370">
    <property type="taxonomic scope" value="Bacteria"/>
</dbReference>
<feature type="binding site" evidence="14">
    <location>
        <begin position="11"/>
        <end position="18"/>
    </location>
    <ligand>
        <name>GTP</name>
        <dbReference type="ChEBI" id="CHEBI:37565"/>
        <label>1</label>
    </ligand>
</feature>
<evidence type="ECO:0000256" key="15">
    <source>
        <dbReference type="PIRSR" id="PIRSR603373-2"/>
    </source>
</evidence>
<dbReference type="OrthoDB" id="9809127at2"/>
<evidence type="ECO:0000256" key="2">
    <source>
        <dbReference type="ARBA" id="ARBA00022448"/>
    </source>
</evidence>
<keyword evidence="8 16" id="KW-1133">Transmembrane helix</keyword>
<accession>B8DPR3</accession>
<evidence type="ECO:0000256" key="12">
    <source>
        <dbReference type="ARBA" id="ARBA00023136"/>
    </source>
</evidence>
<organism evidence="18">
    <name type="scientific">Nitratidesulfovibrio vulgaris (strain DSM 19637 / Miyazaki F)</name>
    <name type="common">Desulfovibrio vulgaris</name>
    <dbReference type="NCBI Taxonomy" id="883"/>
    <lineage>
        <taxon>Bacteria</taxon>
        <taxon>Pseudomonadati</taxon>
        <taxon>Thermodesulfobacteriota</taxon>
        <taxon>Desulfovibrionia</taxon>
        <taxon>Desulfovibrionales</taxon>
        <taxon>Desulfovibrionaceae</taxon>
        <taxon>Nitratidesulfovibrio</taxon>
    </lineage>
</organism>
<dbReference type="GO" id="GO:0015093">
    <property type="term" value="F:ferrous iron transmembrane transporter activity"/>
    <property type="evidence" value="ECO:0007669"/>
    <property type="project" value="UniProtKB-UniRule"/>
</dbReference>
<keyword evidence="5" id="KW-0997">Cell inner membrane</keyword>
<dbReference type="InterPro" id="IPR050860">
    <property type="entry name" value="FeoB_GTPase"/>
</dbReference>
<feature type="transmembrane region" description="Helical" evidence="16">
    <location>
        <begin position="398"/>
        <end position="424"/>
    </location>
</feature>
<proteinExistence type="inferred from homology"/>
<comment type="similarity">
    <text evidence="16">Belongs to the TRAFAC class TrmE-Era-EngA-EngB-Septin-like GTPase superfamily. FeoB GTPase (TC 9.A.8) family.</text>
</comment>
<dbReference type="Gene3D" id="3.40.50.300">
    <property type="entry name" value="P-loop containing nucleotide triphosphate hydrolases"/>
    <property type="match status" value="1"/>
</dbReference>
<evidence type="ECO:0000313" key="18">
    <source>
        <dbReference type="EMBL" id="ACL07970.1"/>
    </source>
</evidence>
<dbReference type="GO" id="GO:0046872">
    <property type="term" value="F:metal ion binding"/>
    <property type="evidence" value="ECO:0007669"/>
    <property type="project" value="UniProtKB-KW"/>
</dbReference>
<dbReference type="SUPFAM" id="SSF52540">
    <property type="entry name" value="P-loop containing nucleoside triphosphate hydrolases"/>
    <property type="match status" value="1"/>
</dbReference>
<keyword evidence="4 16" id="KW-0410">Iron transport</keyword>
<dbReference type="PANTHER" id="PTHR43185">
    <property type="entry name" value="FERROUS IRON TRANSPORT PROTEIN B"/>
    <property type="match status" value="1"/>
</dbReference>
<evidence type="ECO:0000256" key="4">
    <source>
        <dbReference type="ARBA" id="ARBA00022496"/>
    </source>
</evidence>
<keyword evidence="7 14" id="KW-0547">Nucleotide-binding</keyword>
<dbReference type="PRINTS" id="PR00326">
    <property type="entry name" value="GTP1OBG"/>
</dbReference>
<dbReference type="PROSITE" id="PS51711">
    <property type="entry name" value="G_FEOB"/>
    <property type="match status" value="1"/>
</dbReference>
<feature type="transmembrane region" description="Helical" evidence="16">
    <location>
        <begin position="526"/>
        <end position="545"/>
    </location>
</feature>
<dbReference type="NCBIfam" id="TIGR00437">
    <property type="entry name" value="feoB"/>
    <property type="match status" value="1"/>
</dbReference>
<dbReference type="HOGENOM" id="CLU_013350_3_0_7"/>